<feature type="domain" description="VTT" evidence="2">
    <location>
        <begin position="31"/>
        <end position="155"/>
    </location>
</feature>
<keyword evidence="4" id="KW-1185">Reference proteome</keyword>
<dbReference type="Proteomes" id="UP000192042">
    <property type="component" value="Chromosome I"/>
</dbReference>
<feature type="transmembrane region" description="Helical" evidence="1">
    <location>
        <begin position="52"/>
        <end position="71"/>
    </location>
</feature>
<dbReference type="PANTHER" id="PTHR42709">
    <property type="entry name" value="ALKALINE PHOSPHATASE LIKE PROTEIN"/>
    <property type="match status" value="1"/>
</dbReference>
<keyword evidence="1" id="KW-0472">Membrane</keyword>
<keyword evidence="1" id="KW-0812">Transmembrane</keyword>
<dbReference type="RefSeq" id="WP_172834324.1">
    <property type="nucleotide sequence ID" value="NZ_LT828648.1"/>
</dbReference>
<sequence>METGLHWIEQYGYGGLFILLMLGVLGLPVSDETLLVFAGYLSAKGTLRIEPAFIAAFLGSVAGISLSYAIGRFVGLPAIEKFGHLIHMKPEHLTASRRWVERWGKYSLLVAYFIPGIRHLAALLFGAAKLSPGVFARFAYAGALVWSASFIGLGYAAGEEWTKFSPLIHRTLTVVVLLMLFALSITLSVCLIRRVNR</sequence>
<feature type="transmembrane region" description="Helical" evidence="1">
    <location>
        <begin position="12"/>
        <end position="40"/>
    </location>
</feature>
<evidence type="ECO:0000259" key="2">
    <source>
        <dbReference type="Pfam" id="PF09335"/>
    </source>
</evidence>
<keyword evidence="1" id="KW-1133">Transmembrane helix</keyword>
<feature type="transmembrane region" description="Helical" evidence="1">
    <location>
        <begin position="138"/>
        <end position="158"/>
    </location>
</feature>
<evidence type="ECO:0000256" key="1">
    <source>
        <dbReference type="SAM" id="Phobius"/>
    </source>
</evidence>
<organism evidence="3 4">
    <name type="scientific">Nitrospira japonica</name>
    <dbReference type="NCBI Taxonomy" id="1325564"/>
    <lineage>
        <taxon>Bacteria</taxon>
        <taxon>Pseudomonadati</taxon>
        <taxon>Nitrospirota</taxon>
        <taxon>Nitrospiria</taxon>
        <taxon>Nitrospirales</taxon>
        <taxon>Nitrospiraceae</taxon>
        <taxon>Nitrospira</taxon>
    </lineage>
</organism>
<protein>
    <submittedName>
        <fullName evidence="3">Putative membrane-associated protein</fullName>
    </submittedName>
</protein>
<dbReference type="InterPro" id="IPR051311">
    <property type="entry name" value="DedA_domain"/>
</dbReference>
<dbReference type="PANTHER" id="PTHR42709:SF9">
    <property type="entry name" value="ALKALINE PHOSPHATASE LIKE PROTEIN"/>
    <property type="match status" value="1"/>
</dbReference>
<dbReference type="KEGG" id="nja:NSJP_2755"/>
<dbReference type="InterPro" id="IPR032816">
    <property type="entry name" value="VTT_dom"/>
</dbReference>
<name>A0A1W1I7C8_9BACT</name>
<feature type="transmembrane region" description="Helical" evidence="1">
    <location>
        <begin position="170"/>
        <end position="192"/>
    </location>
</feature>
<gene>
    <name evidence="3" type="ORF">NSJP_2755</name>
</gene>
<accession>A0A1W1I7C8</accession>
<dbReference type="STRING" id="1325564.NSJP_2755"/>
<proteinExistence type="predicted"/>
<evidence type="ECO:0000313" key="4">
    <source>
        <dbReference type="Proteomes" id="UP000192042"/>
    </source>
</evidence>
<dbReference type="GO" id="GO:0005886">
    <property type="term" value="C:plasma membrane"/>
    <property type="evidence" value="ECO:0007669"/>
    <property type="project" value="TreeGrafter"/>
</dbReference>
<evidence type="ECO:0000313" key="3">
    <source>
        <dbReference type="EMBL" id="SLM48922.1"/>
    </source>
</evidence>
<dbReference type="AlphaFoldDB" id="A0A1W1I7C8"/>
<reference evidence="3 4" key="1">
    <citation type="submission" date="2017-03" db="EMBL/GenBank/DDBJ databases">
        <authorList>
            <person name="Afonso C.L."/>
            <person name="Miller P.J."/>
            <person name="Scott M.A."/>
            <person name="Spackman E."/>
            <person name="Goraichik I."/>
            <person name="Dimitrov K.M."/>
            <person name="Suarez D.L."/>
            <person name="Swayne D.E."/>
        </authorList>
    </citation>
    <scope>NUCLEOTIDE SEQUENCE [LARGE SCALE GENOMIC DNA]</scope>
    <source>
        <strain evidence="3">Genome sequencing of Nitrospira japonica strain NJ11</strain>
    </source>
</reference>
<dbReference type="Pfam" id="PF09335">
    <property type="entry name" value="VTT_dom"/>
    <property type="match status" value="1"/>
</dbReference>
<dbReference type="EMBL" id="LT828648">
    <property type="protein sequence ID" value="SLM48922.1"/>
    <property type="molecule type" value="Genomic_DNA"/>
</dbReference>